<dbReference type="InterPro" id="IPR017900">
    <property type="entry name" value="4Fe4S_Fe_S_CS"/>
</dbReference>
<evidence type="ECO:0000256" key="10">
    <source>
        <dbReference type="HAMAP-Rule" id="MF_00463"/>
    </source>
</evidence>
<keyword evidence="9 10" id="KW-0472">Membrane</keyword>
<keyword evidence="5 10" id="KW-1278">Translocase</keyword>
<dbReference type="EMBL" id="APJX01000001">
    <property type="protein sequence ID" value="EMS81174.1"/>
    <property type="molecule type" value="Genomic_DNA"/>
</dbReference>
<organism evidence="13 14">
    <name type="scientific">Desulfotignum phosphitoxidans DSM 13687</name>
    <dbReference type="NCBI Taxonomy" id="1286635"/>
    <lineage>
        <taxon>Bacteria</taxon>
        <taxon>Pseudomonadati</taxon>
        <taxon>Thermodesulfobacteriota</taxon>
        <taxon>Desulfobacteria</taxon>
        <taxon>Desulfobacterales</taxon>
        <taxon>Desulfobacteraceae</taxon>
        <taxon>Desulfotignum</taxon>
    </lineage>
</organism>
<evidence type="ECO:0000256" key="3">
    <source>
        <dbReference type="ARBA" id="ARBA00022723"/>
    </source>
</evidence>
<dbReference type="EC" id="7.-.-.-" evidence="10"/>
<dbReference type="InterPro" id="IPR017896">
    <property type="entry name" value="4Fe4S_Fe-S-bd"/>
</dbReference>
<feature type="binding site" evidence="10">
    <location>
        <position position="54"/>
    </location>
    <ligand>
        <name>[4Fe-4S] cluster</name>
        <dbReference type="ChEBI" id="CHEBI:49883"/>
        <label>1</label>
    </ligand>
</feature>
<dbReference type="InterPro" id="IPR023753">
    <property type="entry name" value="FAD/NAD-binding_dom"/>
</dbReference>
<evidence type="ECO:0000256" key="6">
    <source>
        <dbReference type="ARBA" id="ARBA00022982"/>
    </source>
</evidence>
<dbReference type="AlphaFoldDB" id="S0G5K7"/>
<evidence type="ECO:0000256" key="9">
    <source>
        <dbReference type="ARBA" id="ARBA00023136"/>
    </source>
</evidence>
<dbReference type="SUPFAM" id="SSF54862">
    <property type="entry name" value="4Fe-4S ferredoxins"/>
    <property type="match status" value="1"/>
</dbReference>
<feature type="domain" description="4Fe-4S" evidence="12">
    <location>
        <begin position="29"/>
        <end position="88"/>
    </location>
</feature>
<evidence type="ECO:0000256" key="2">
    <source>
        <dbReference type="ARBA" id="ARBA00022485"/>
    </source>
</evidence>
<feature type="binding site" evidence="10">
    <location>
        <position position="134"/>
    </location>
    <ligand>
        <name>[4Fe-4S] cluster</name>
        <dbReference type="ChEBI" id="CHEBI:49883"/>
        <label>2</label>
    </ligand>
</feature>
<dbReference type="Gene3D" id="1.10.1060.10">
    <property type="entry name" value="Alpha-helical ferredoxin"/>
    <property type="match status" value="1"/>
</dbReference>
<dbReference type="OrthoDB" id="9803192at2"/>
<keyword evidence="2 10" id="KW-0004">4Fe-4S</keyword>
<evidence type="ECO:0000256" key="5">
    <source>
        <dbReference type="ARBA" id="ARBA00022967"/>
    </source>
</evidence>
<gene>
    <name evidence="10" type="primary">rnfB</name>
    <name evidence="13" type="ORF">Dpo_1c03130</name>
</gene>
<feature type="binding site" evidence="10">
    <location>
        <position position="49"/>
    </location>
    <ligand>
        <name>[4Fe-4S] cluster</name>
        <dbReference type="ChEBI" id="CHEBI:49883"/>
        <label>1</label>
    </ligand>
</feature>
<keyword evidence="1 10" id="KW-0813">Transport</keyword>
<dbReference type="PROSITE" id="PS51656">
    <property type="entry name" value="4FE4S"/>
    <property type="match status" value="1"/>
</dbReference>
<dbReference type="PRINTS" id="PR00469">
    <property type="entry name" value="PNDRDTASEII"/>
</dbReference>
<keyword evidence="3 10" id="KW-0479">Metal-binding</keyword>
<evidence type="ECO:0000259" key="11">
    <source>
        <dbReference type="PROSITE" id="PS51379"/>
    </source>
</evidence>
<feature type="binding site" evidence="10">
    <location>
        <position position="171"/>
    </location>
    <ligand>
        <name>[4Fe-4S] cluster</name>
        <dbReference type="ChEBI" id="CHEBI:49883"/>
        <label>3</label>
    </ligand>
</feature>
<dbReference type="GO" id="GO:0016491">
    <property type="term" value="F:oxidoreductase activity"/>
    <property type="evidence" value="ECO:0007669"/>
    <property type="project" value="InterPro"/>
</dbReference>
<protein>
    <recommendedName>
        <fullName evidence="10">Ion-translocating oxidoreductase complex subunit B</fullName>
        <ecNumber evidence="10">7.-.-.-</ecNumber>
    </recommendedName>
    <alternativeName>
        <fullName evidence="10">Rnf electron transport complex subunit B</fullName>
    </alternativeName>
</protein>
<feature type="binding site" evidence="10">
    <location>
        <position position="178"/>
    </location>
    <ligand>
        <name>[4Fe-4S] cluster</name>
        <dbReference type="ChEBI" id="CHEBI:49883"/>
        <label>2</label>
    </ligand>
</feature>
<feature type="binding site" evidence="10">
    <location>
        <position position="138"/>
    </location>
    <ligand>
        <name>[4Fe-4S] cluster</name>
        <dbReference type="ChEBI" id="CHEBI:49883"/>
        <label>2</label>
    </ligand>
</feature>
<feature type="binding site" evidence="10">
    <location>
        <position position="71"/>
    </location>
    <ligand>
        <name>[4Fe-4S] cluster</name>
        <dbReference type="ChEBI" id="CHEBI:49883"/>
        <label>1</label>
    </ligand>
</feature>
<evidence type="ECO:0000256" key="8">
    <source>
        <dbReference type="ARBA" id="ARBA00023014"/>
    </source>
</evidence>
<feature type="binding site" evidence="10">
    <location>
        <position position="168"/>
    </location>
    <ligand>
        <name>[4Fe-4S] cluster</name>
        <dbReference type="ChEBI" id="CHEBI:49883"/>
        <label>3</label>
    </ligand>
</feature>
<feature type="binding site" evidence="10">
    <location>
        <position position="46"/>
    </location>
    <ligand>
        <name>[4Fe-4S] cluster</name>
        <dbReference type="ChEBI" id="CHEBI:49883"/>
        <label>1</label>
    </ligand>
</feature>
<keyword evidence="14" id="KW-1185">Reference proteome</keyword>
<keyword evidence="6 10" id="KW-0249">Electron transport</keyword>
<keyword evidence="4 10" id="KW-0677">Repeat</keyword>
<dbReference type="InterPro" id="IPR050395">
    <property type="entry name" value="4Fe4S_Ferredoxin_RnfB"/>
</dbReference>
<dbReference type="PANTHER" id="PTHR43560:SF1">
    <property type="entry name" value="ION-TRANSLOCATING OXIDOREDUCTASE COMPLEX SUBUNIT B"/>
    <property type="match status" value="1"/>
</dbReference>
<dbReference type="PRINTS" id="PR00368">
    <property type="entry name" value="FADPNR"/>
</dbReference>
<dbReference type="Gene3D" id="3.50.50.60">
    <property type="entry name" value="FAD/NAD(P)-binding domain"/>
    <property type="match status" value="2"/>
</dbReference>
<feature type="binding site" evidence="10">
    <location>
        <position position="148"/>
    </location>
    <ligand>
        <name>[4Fe-4S] cluster</name>
        <dbReference type="ChEBI" id="CHEBI:49883"/>
        <label>3</label>
    </ligand>
</feature>
<name>S0G5K7_9BACT</name>
<keyword evidence="10" id="KW-1003">Cell membrane</keyword>
<comment type="subunit">
    <text evidence="10">The complex is composed of six subunits: RnfA, RnfB, RnfC, RnfD, RnfE and RnfG.</text>
</comment>
<dbReference type="PROSITE" id="PS00198">
    <property type="entry name" value="4FE4S_FER_1"/>
    <property type="match status" value="1"/>
</dbReference>
<sequence>MIQSILMMGGLGVVIGTALVIASKAFYVYEDPKVLAIDDVLPGANCGGCGMPGCTANAQAIVAGKASVNSCVAAGDDVAQAIAAIMGVSVAEKEPEFAAPGCYYGNNKADLNYAYQGIRDCRAAAMLLGGMKVCHIGCLGLGTCVTACMFNALSMGPDGLPVVDQEKCTGCGACEKICPKNIIRLTSVTRRIIREYTIQDCTTPCQRACPSGLDIRKYVGLIQEGDYAGSLAVIKERMPFPSVISRICPALCEFDCRRLLQDETVAINDLKRFVCDYERKQSQRIQPYKAPATDKNVAVIGGGVEGLAAAYFTARLGHAATVFEKTEVLGGILRTAIARERLTMDLLDWDIQGIQDLGVTFKTGVSVGTDITIPHLLAGEGFDAVFIATGGWDSRMARNEGDNPTPLFPGAHLLIDLVRSGQNENITVSCGRHAVITGGGKFLANAVTTLLEKGVKTVTVVSRKPEDDPDVDLTNLDAEAAQAVTVVYNTGITKVMGQEENLTGVEAVDLFSGEKREIAADTLIIGAGRFPELVFVPVKETDETGEMIAGGALAWEGLELPKKPDVPPQTGLLSKQDVISEYPSAVAAINGGRKAAAAVHHFMYGLEFQDPDLLITQHSRIQNVTQIQQVETTPKTAWDDLAQPMAAATGFSEAKARKEANRCLQCGLICYEKQKA</sequence>
<dbReference type="GO" id="GO:0046872">
    <property type="term" value="F:metal ion binding"/>
    <property type="evidence" value="ECO:0007669"/>
    <property type="project" value="UniProtKB-KW"/>
</dbReference>
<proteinExistence type="inferred from homology"/>
<dbReference type="PANTHER" id="PTHR43560">
    <property type="entry name" value="ION-TRANSLOCATING OXIDOREDUCTASE COMPLEX SUBUNIT B"/>
    <property type="match status" value="1"/>
</dbReference>
<dbReference type="Pfam" id="PF14691">
    <property type="entry name" value="Fer4_20"/>
    <property type="match status" value="1"/>
</dbReference>
<comment type="function">
    <text evidence="10">Part of a membrane-bound complex that couples electron transfer with translocation of ions across the membrane.</text>
</comment>
<dbReference type="GO" id="GO:0005886">
    <property type="term" value="C:plasma membrane"/>
    <property type="evidence" value="ECO:0007669"/>
    <property type="project" value="UniProtKB-SubCell"/>
</dbReference>
<feature type="region of interest" description="Hydrophobic" evidence="10">
    <location>
        <begin position="1"/>
        <end position="23"/>
    </location>
</feature>
<dbReference type="SUPFAM" id="SSF51971">
    <property type="entry name" value="Nucleotide-binding domain"/>
    <property type="match status" value="1"/>
</dbReference>
<dbReference type="RefSeq" id="WP_006963842.1">
    <property type="nucleotide sequence ID" value="NZ_APJX01000001.1"/>
</dbReference>
<dbReference type="InterPro" id="IPR028261">
    <property type="entry name" value="DPD_II"/>
</dbReference>
<evidence type="ECO:0000256" key="7">
    <source>
        <dbReference type="ARBA" id="ARBA00023004"/>
    </source>
</evidence>
<evidence type="ECO:0000256" key="4">
    <source>
        <dbReference type="ARBA" id="ARBA00022737"/>
    </source>
</evidence>
<dbReference type="Pfam" id="PF07992">
    <property type="entry name" value="Pyr_redox_2"/>
    <property type="match status" value="1"/>
</dbReference>
<dbReference type="PATRIC" id="fig|1286635.3.peg.332"/>
<comment type="subcellular location">
    <subcellularLocation>
        <location evidence="10">Cell membrane</location>
    </subcellularLocation>
</comment>
<dbReference type="HAMAP" id="MF_00463">
    <property type="entry name" value="RsxB_RnfB"/>
    <property type="match status" value="1"/>
</dbReference>
<dbReference type="SUPFAM" id="SSF46548">
    <property type="entry name" value="alpha-helical ferredoxin"/>
    <property type="match status" value="1"/>
</dbReference>
<feature type="binding site" evidence="10">
    <location>
        <position position="174"/>
    </location>
    <ligand>
        <name>[4Fe-4S] cluster</name>
        <dbReference type="ChEBI" id="CHEBI:49883"/>
        <label>3</label>
    </ligand>
</feature>
<dbReference type="InterPro" id="IPR007202">
    <property type="entry name" value="4Fe-4S_dom"/>
</dbReference>
<evidence type="ECO:0000313" key="14">
    <source>
        <dbReference type="Proteomes" id="UP000014216"/>
    </source>
</evidence>
<evidence type="ECO:0000259" key="12">
    <source>
        <dbReference type="PROSITE" id="PS51656"/>
    </source>
</evidence>
<dbReference type="GO" id="GO:0022900">
    <property type="term" value="P:electron transport chain"/>
    <property type="evidence" value="ECO:0007669"/>
    <property type="project" value="UniProtKB-UniRule"/>
</dbReference>
<dbReference type="PROSITE" id="PS51379">
    <property type="entry name" value="4FE4S_FER_2"/>
    <property type="match status" value="2"/>
</dbReference>
<feature type="domain" description="4Fe-4S ferredoxin-type" evidence="11">
    <location>
        <begin position="129"/>
        <end position="158"/>
    </location>
</feature>
<evidence type="ECO:0000313" key="13">
    <source>
        <dbReference type="EMBL" id="EMS81174.1"/>
    </source>
</evidence>
<feature type="binding site" evidence="10">
    <location>
        <position position="144"/>
    </location>
    <ligand>
        <name>[4Fe-4S] cluster</name>
        <dbReference type="ChEBI" id="CHEBI:49883"/>
        <label>2</label>
    </ligand>
</feature>
<dbReference type="Pfam" id="PF00037">
    <property type="entry name" value="Fer4"/>
    <property type="match status" value="1"/>
</dbReference>
<dbReference type="GO" id="GO:0009055">
    <property type="term" value="F:electron transfer activity"/>
    <property type="evidence" value="ECO:0007669"/>
    <property type="project" value="InterPro"/>
</dbReference>
<comment type="similarity">
    <text evidence="10">Belongs to the 4Fe4S bacterial-type ferredoxin family. RnfB subfamily.</text>
</comment>
<dbReference type="GO" id="GO:0051539">
    <property type="term" value="F:4 iron, 4 sulfur cluster binding"/>
    <property type="evidence" value="ECO:0007669"/>
    <property type="project" value="UniProtKB-UniRule"/>
</dbReference>
<evidence type="ECO:0000256" key="1">
    <source>
        <dbReference type="ARBA" id="ARBA00022448"/>
    </source>
</evidence>
<dbReference type="InterPro" id="IPR036188">
    <property type="entry name" value="FAD/NAD-bd_sf"/>
</dbReference>
<comment type="cofactor">
    <cofactor evidence="10">
        <name>[4Fe-4S] cluster</name>
        <dbReference type="ChEBI" id="CHEBI:49883"/>
    </cofactor>
    <text evidence="10">Binds 3 [4Fe-4S] clusters.</text>
</comment>
<reference evidence="13 14" key="1">
    <citation type="journal article" date="2013" name="Genome Announc.">
        <title>Draft Genome Sequence of Desulfotignum phosphitoxidans DSM 13687 Strain FiPS-3.</title>
        <authorList>
            <person name="Poehlein A."/>
            <person name="Daniel R."/>
            <person name="Simeonova D.D."/>
        </authorList>
    </citation>
    <scope>NUCLEOTIDE SEQUENCE [LARGE SCALE GENOMIC DNA]</scope>
    <source>
        <strain evidence="13 14">DSM 13687</strain>
    </source>
</reference>
<feature type="domain" description="4Fe-4S ferredoxin-type" evidence="11">
    <location>
        <begin position="159"/>
        <end position="188"/>
    </location>
</feature>
<dbReference type="InterPro" id="IPR010207">
    <property type="entry name" value="Elect_transpt_cplx_RnfB/RsxB"/>
</dbReference>
<keyword evidence="8 10" id="KW-0411">Iron-sulfur</keyword>
<accession>S0G5K7</accession>
<dbReference type="Gene3D" id="1.10.15.40">
    <property type="entry name" value="Electron transport complex subunit B, putative Fe-S cluster"/>
    <property type="match status" value="1"/>
</dbReference>
<dbReference type="Proteomes" id="UP000014216">
    <property type="component" value="Unassembled WGS sequence"/>
</dbReference>
<comment type="caution">
    <text evidence="13">The sequence shown here is derived from an EMBL/GenBank/DDBJ whole genome shotgun (WGS) entry which is preliminary data.</text>
</comment>
<comment type="caution">
    <text evidence="10">Lacks conserved residue(s) required for the propagation of feature annotation.</text>
</comment>
<dbReference type="InterPro" id="IPR009051">
    <property type="entry name" value="Helical_ferredxn"/>
</dbReference>
<dbReference type="Pfam" id="PF04060">
    <property type="entry name" value="FeS"/>
    <property type="match status" value="1"/>
</dbReference>
<keyword evidence="7 10" id="KW-0408">Iron</keyword>